<reference evidence="2 3" key="1">
    <citation type="submission" date="2019-01" db="EMBL/GenBank/DDBJ databases">
        <title>Chengkuizengella sp. nov., isolated from deep-sea sediment of East Pacific Ocean.</title>
        <authorList>
            <person name="Yang J."/>
            <person name="Lai Q."/>
            <person name="Shao Z."/>
        </authorList>
    </citation>
    <scope>NUCLEOTIDE SEQUENCE [LARGE SCALE GENOMIC DNA]</scope>
    <source>
        <strain evidence="2 3">YPA3-1-1</strain>
    </source>
</reference>
<dbReference type="Proteomes" id="UP000448943">
    <property type="component" value="Unassembled WGS sequence"/>
</dbReference>
<evidence type="ECO:0000313" key="2">
    <source>
        <dbReference type="EMBL" id="NBI30912.1"/>
    </source>
</evidence>
<dbReference type="Pfam" id="PF24032">
    <property type="entry name" value="YQBQ"/>
    <property type="match status" value="1"/>
</dbReference>
<dbReference type="SUPFAM" id="SSF69279">
    <property type="entry name" value="Phage tail proteins"/>
    <property type="match status" value="1"/>
</dbReference>
<evidence type="ECO:0000259" key="1">
    <source>
        <dbReference type="Pfam" id="PF24032"/>
    </source>
</evidence>
<dbReference type="RefSeq" id="WP_160647723.1">
    <property type="nucleotide sequence ID" value="NZ_SIJB01000045.1"/>
</dbReference>
<feature type="domain" description="YqbQ/XkdQ" evidence="1">
    <location>
        <begin position="23"/>
        <end position="323"/>
    </location>
</feature>
<sequence>MFKLTLIKPTVQYDITTLVGGFSWDSEFTVTSTLEFDVVNGDTRFFPKNPCDVGDMVILSKGEEEIFRGILTEEEKKGRDAITYRANDFSWYLGQSKSVYQFNGISATDAITRILNDFGISIGSILTMPTVIDKIYILETPGKIIQDIIDKVGKHEGYAINGEMREGKLYLEKRNDLLIEGQFKLTEDSNYNVTDAIGDPQRKRSIEEMRNRIKLIVDDEETEYEITAEAEDNSLIERYGLIEETIKIDAEDAAKSRQVVKNLLRQLGRVHETVRIKLMGDIRFKSGRLFDVIEPVTGINNRFMIVSVKHQVSNQIHTMELELVLPEGVA</sequence>
<name>A0A6N9Q7T6_9BACL</name>
<proteinExistence type="predicted"/>
<keyword evidence="3" id="KW-1185">Reference proteome</keyword>
<dbReference type="AlphaFoldDB" id="A0A6N9Q7T6"/>
<protein>
    <recommendedName>
        <fullName evidence="1">YqbQ/XkdQ domain-containing protein</fullName>
    </recommendedName>
</protein>
<evidence type="ECO:0000313" key="3">
    <source>
        <dbReference type="Proteomes" id="UP000448943"/>
    </source>
</evidence>
<dbReference type="InterPro" id="IPR056937">
    <property type="entry name" value="YqbQ/XkdQ"/>
</dbReference>
<dbReference type="OrthoDB" id="1698671at2"/>
<comment type="caution">
    <text evidence="2">The sequence shown here is derived from an EMBL/GenBank/DDBJ whole genome shotgun (WGS) entry which is preliminary data.</text>
</comment>
<accession>A0A6N9Q7T6</accession>
<dbReference type="EMBL" id="SIJB01000045">
    <property type="protein sequence ID" value="NBI30912.1"/>
    <property type="molecule type" value="Genomic_DNA"/>
</dbReference>
<gene>
    <name evidence="2" type="ORF">ERL59_18335</name>
</gene>
<organism evidence="2 3">
    <name type="scientific">Chengkuizengella marina</name>
    <dbReference type="NCBI Taxonomy" id="2507566"/>
    <lineage>
        <taxon>Bacteria</taxon>
        <taxon>Bacillati</taxon>
        <taxon>Bacillota</taxon>
        <taxon>Bacilli</taxon>
        <taxon>Bacillales</taxon>
        <taxon>Paenibacillaceae</taxon>
        <taxon>Chengkuizengella</taxon>
    </lineage>
</organism>